<feature type="transmembrane region" description="Helical" evidence="1">
    <location>
        <begin position="191"/>
        <end position="209"/>
    </location>
</feature>
<evidence type="ECO:0000313" key="3">
    <source>
        <dbReference type="EMBL" id="MFC3626821.1"/>
    </source>
</evidence>
<keyword evidence="1" id="KW-1133">Transmembrane helix</keyword>
<feature type="transmembrane region" description="Helical" evidence="1">
    <location>
        <begin position="71"/>
        <end position="89"/>
    </location>
</feature>
<dbReference type="Gene3D" id="1.20.144.10">
    <property type="entry name" value="Phosphatidic acid phosphatase type 2/haloperoxidase"/>
    <property type="match status" value="1"/>
</dbReference>
<feature type="transmembrane region" description="Helical" evidence="1">
    <location>
        <begin position="35"/>
        <end position="59"/>
    </location>
</feature>
<dbReference type="RefSeq" id="WP_390279844.1">
    <property type="nucleotide sequence ID" value="NZ_JBHRYH010000023.1"/>
</dbReference>
<dbReference type="EMBL" id="JBHRYH010000023">
    <property type="protein sequence ID" value="MFC3626821.1"/>
    <property type="molecule type" value="Genomic_DNA"/>
</dbReference>
<feature type="transmembrane region" description="Helical" evidence="1">
    <location>
        <begin position="140"/>
        <end position="158"/>
    </location>
</feature>
<evidence type="ECO:0000313" key="4">
    <source>
        <dbReference type="Proteomes" id="UP001595636"/>
    </source>
</evidence>
<name>A0ABV7TVN5_9NEIS</name>
<feature type="transmembrane region" description="Helical" evidence="1">
    <location>
        <begin position="215"/>
        <end position="232"/>
    </location>
</feature>
<comment type="caution">
    <text evidence="3">The sequence shown here is derived from an EMBL/GenBank/DDBJ whole genome shotgun (WGS) entry which is preliminary data.</text>
</comment>
<keyword evidence="1" id="KW-0472">Membrane</keyword>
<accession>A0ABV7TVN5</accession>
<feature type="transmembrane region" description="Helical" evidence="1">
    <location>
        <begin position="164"/>
        <end position="184"/>
    </location>
</feature>
<dbReference type="PANTHER" id="PTHR14969:SF13">
    <property type="entry name" value="AT30094P"/>
    <property type="match status" value="1"/>
</dbReference>
<proteinExistence type="predicted"/>
<dbReference type="InterPro" id="IPR000326">
    <property type="entry name" value="PAP2/HPO"/>
</dbReference>
<keyword evidence="1" id="KW-0812">Transmembrane</keyword>
<gene>
    <name evidence="3" type="ORF">ACFOKJ_11875</name>
</gene>
<dbReference type="Pfam" id="PF01569">
    <property type="entry name" value="PAP2"/>
    <property type="match status" value="1"/>
</dbReference>
<dbReference type="CDD" id="cd01610">
    <property type="entry name" value="PAP2_like"/>
    <property type="match status" value="1"/>
</dbReference>
<evidence type="ECO:0000256" key="1">
    <source>
        <dbReference type="SAM" id="Phobius"/>
    </source>
</evidence>
<dbReference type="SMART" id="SM00014">
    <property type="entry name" value="acidPPc"/>
    <property type="match status" value="1"/>
</dbReference>
<feature type="domain" description="Phosphatidic acid phosphatase type 2/haloperoxidase" evidence="2">
    <location>
        <begin position="68"/>
        <end position="179"/>
    </location>
</feature>
<dbReference type="InterPro" id="IPR036938">
    <property type="entry name" value="PAP2/HPO_sf"/>
</dbReference>
<dbReference type="Proteomes" id="UP001595636">
    <property type="component" value="Unassembled WGS sequence"/>
</dbReference>
<protein>
    <submittedName>
        <fullName evidence="3">Phosphatase PAP2 family protein</fullName>
    </submittedName>
</protein>
<dbReference type="PANTHER" id="PTHR14969">
    <property type="entry name" value="SPHINGOSINE-1-PHOSPHATE PHOSPHOHYDROLASE"/>
    <property type="match status" value="1"/>
</dbReference>
<keyword evidence="4" id="KW-1185">Reference proteome</keyword>
<reference evidence="4" key="1">
    <citation type="journal article" date="2019" name="Int. J. Syst. Evol. Microbiol.">
        <title>The Global Catalogue of Microorganisms (GCM) 10K type strain sequencing project: providing services to taxonomists for standard genome sequencing and annotation.</title>
        <authorList>
            <consortium name="The Broad Institute Genomics Platform"/>
            <consortium name="The Broad Institute Genome Sequencing Center for Infectious Disease"/>
            <person name="Wu L."/>
            <person name="Ma J."/>
        </authorList>
    </citation>
    <scope>NUCLEOTIDE SEQUENCE [LARGE SCALE GENOMIC DNA]</scope>
    <source>
        <strain evidence="4">KCTC 42195</strain>
    </source>
</reference>
<organism evidence="3 4">
    <name type="scientific">Vogesella amnigena</name>
    <dbReference type="NCBI Taxonomy" id="1507449"/>
    <lineage>
        <taxon>Bacteria</taxon>
        <taxon>Pseudomonadati</taxon>
        <taxon>Pseudomonadota</taxon>
        <taxon>Betaproteobacteria</taxon>
        <taxon>Neisseriales</taxon>
        <taxon>Chromobacteriaceae</taxon>
        <taxon>Vogesella</taxon>
    </lineage>
</organism>
<evidence type="ECO:0000259" key="2">
    <source>
        <dbReference type="SMART" id="SM00014"/>
    </source>
</evidence>
<dbReference type="SUPFAM" id="SSF48317">
    <property type="entry name" value="Acid phosphatase/Vanadium-dependent haloperoxidase"/>
    <property type="match status" value="1"/>
</dbReference>
<sequence length="239" mass="25779">MAWRLSLLFAMLLALMVFSASNQSLFLTLHHGLQWLPAVCWRLLSMLGEWTLVIAVLLWQVSRQPQLLARTVLAVLAGIAAAILLKASFAEPRPSLVLPAGSVRLLDVLPANGAFPSGHAMAAALLSGLLLAGRALSWQLSGLALVLLVCLSRLAIGVHWPQDVLAGAAVGYALVALAGLVPPWTWRWTRALLQLLLLVSVAVALWKLQRGLVNESYLGYNLLVLLLAALVWRQNKNGA</sequence>